<protein>
    <submittedName>
        <fullName evidence="2">Uncharacterized protein</fullName>
    </submittedName>
</protein>
<dbReference type="Proteomes" id="UP000663846">
    <property type="component" value="Unassembled WGS sequence"/>
</dbReference>
<comment type="caution">
    <text evidence="2">The sequence shown here is derived from an EMBL/GenBank/DDBJ whole genome shotgun (WGS) entry which is preliminary data.</text>
</comment>
<dbReference type="AlphaFoldDB" id="A0A8H3C687"/>
<feature type="compositionally biased region" description="Basic and acidic residues" evidence="1">
    <location>
        <begin position="97"/>
        <end position="115"/>
    </location>
</feature>
<evidence type="ECO:0000313" key="2">
    <source>
        <dbReference type="EMBL" id="CAE6475069.1"/>
    </source>
</evidence>
<dbReference type="EMBL" id="CAJMWS010001200">
    <property type="protein sequence ID" value="CAE6475069.1"/>
    <property type="molecule type" value="Genomic_DNA"/>
</dbReference>
<feature type="region of interest" description="Disordered" evidence="1">
    <location>
        <begin position="1"/>
        <end position="30"/>
    </location>
</feature>
<evidence type="ECO:0000256" key="1">
    <source>
        <dbReference type="SAM" id="MobiDB-lite"/>
    </source>
</evidence>
<name>A0A8H3C687_9AGAM</name>
<reference evidence="2" key="1">
    <citation type="submission" date="2021-01" db="EMBL/GenBank/DDBJ databases">
        <authorList>
            <person name="Kaushik A."/>
        </authorList>
    </citation>
    <scope>NUCLEOTIDE SEQUENCE</scope>
    <source>
        <strain evidence="2">AG1-1C</strain>
    </source>
</reference>
<accession>A0A8H3C687</accession>
<organism evidence="2 3">
    <name type="scientific">Rhizoctonia solani</name>
    <dbReference type="NCBI Taxonomy" id="456999"/>
    <lineage>
        <taxon>Eukaryota</taxon>
        <taxon>Fungi</taxon>
        <taxon>Dikarya</taxon>
        <taxon>Basidiomycota</taxon>
        <taxon>Agaricomycotina</taxon>
        <taxon>Agaricomycetes</taxon>
        <taxon>Cantharellales</taxon>
        <taxon>Ceratobasidiaceae</taxon>
        <taxon>Rhizoctonia</taxon>
    </lineage>
</organism>
<proteinExistence type="predicted"/>
<evidence type="ECO:0000313" key="3">
    <source>
        <dbReference type="Proteomes" id="UP000663846"/>
    </source>
</evidence>
<gene>
    <name evidence="2" type="ORF">RDB_LOCUS182683</name>
</gene>
<feature type="region of interest" description="Disordered" evidence="1">
    <location>
        <begin position="81"/>
        <end position="115"/>
    </location>
</feature>
<sequence>MSDPHSTPNGRMHTPSPPTTRTGAQTMMGPGMEEIGTAAAAAAMFLFGGPPELIIVIGAATAISALARIAQIISRVLSSTSVHTGSGAVGAEPGEIQGDKEEASAERGDIGEKHT</sequence>